<feature type="transmembrane region" description="Helical" evidence="5">
    <location>
        <begin position="12"/>
        <end position="31"/>
    </location>
</feature>
<evidence type="ECO:0000313" key="7">
    <source>
        <dbReference type="EMBL" id="MET3683546.1"/>
    </source>
</evidence>
<feature type="transmembrane region" description="Helical" evidence="5">
    <location>
        <begin position="262"/>
        <end position="282"/>
    </location>
</feature>
<keyword evidence="8" id="KW-1185">Reference proteome</keyword>
<keyword evidence="3 5" id="KW-1133">Transmembrane helix</keyword>
<keyword evidence="4 5" id="KW-0472">Membrane</keyword>
<evidence type="ECO:0000259" key="6">
    <source>
        <dbReference type="Pfam" id="PF12698"/>
    </source>
</evidence>
<organism evidence="7 8">
    <name type="scientific">Alkalibacillus flavidus</name>
    <dbReference type="NCBI Taxonomy" id="546021"/>
    <lineage>
        <taxon>Bacteria</taxon>
        <taxon>Bacillati</taxon>
        <taxon>Bacillota</taxon>
        <taxon>Bacilli</taxon>
        <taxon>Bacillales</taxon>
        <taxon>Bacillaceae</taxon>
        <taxon>Alkalibacillus</taxon>
    </lineage>
</organism>
<feature type="transmembrane region" description="Helical" evidence="5">
    <location>
        <begin position="289"/>
        <end position="312"/>
    </location>
</feature>
<accession>A0ABV2KYA7</accession>
<comment type="subcellular location">
    <subcellularLocation>
        <location evidence="1">Membrane</location>
        <topology evidence="1">Multi-pass membrane protein</topology>
    </subcellularLocation>
</comment>
<evidence type="ECO:0000256" key="2">
    <source>
        <dbReference type="ARBA" id="ARBA00022692"/>
    </source>
</evidence>
<dbReference type="Pfam" id="PF12698">
    <property type="entry name" value="ABC2_membrane_3"/>
    <property type="match status" value="1"/>
</dbReference>
<evidence type="ECO:0000313" key="8">
    <source>
        <dbReference type="Proteomes" id="UP001549167"/>
    </source>
</evidence>
<feature type="transmembrane region" description="Helical" evidence="5">
    <location>
        <begin position="188"/>
        <end position="209"/>
    </location>
</feature>
<sequence>MSVWKAILTRRSTVITILILPLLLAIIVLLAKQTTDDIDVAIDIVDPYDQPVIADLVERLNERAIFAIELRDERDLERLERGEVEAVFVAADNVNERIEQGDINNIWTWYQHDNSVVDGLFKEYMASDMMERITRAEAANIVTRDTNDTNWDDVYDYGEQFFEPTPLFQMDFAQYTSGMMKRESASQWPVVLMWGYSWFVIIFMATWLYEWRDNDVTKRLSLYQFGLWRLHSAWLSLVVALVTVYLMGFLTMQIAIGESFEWQGISFISLVSIMILWLLSFVIRSRMSYVAVTTLYGLTAVMVVLLVEWQWLSDTVWHYIWLPYWLIN</sequence>
<comment type="caution">
    <text evidence="7">The sequence shown here is derived from an EMBL/GenBank/DDBJ whole genome shotgun (WGS) entry which is preliminary data.</text>
</comment>
<dbReference type="InterPro" id="IPR013525">
    <property type="entry name" value="ABC2_TM"/>
</dbReference>
<feature type="domain" description="ABC-2 type transporter transmembrane" evidence="6">
    <location>
        <begin position="11"/>
        <end position="282"/>
    </location>
</feature>
<evidence type="ECO:0000256" key="4">
    <source>
        <dbReference type="ARBA" id="ARBA00023136"/>
    </source>
</evidence>
<evidence type="ECO:0000256" key="1">
    <source>
        <dbReference type="ARBA" id="ARBA00004141"/>
    </source>
</evidence>
<protein>
    <recommendedName>
        <fullName evidence="6">ABC-2 type transporter transmembrane domain-containing protein</fullName>
    </recommendedName>
</protein>
<evidence type="ECO:0000256" key="3">
    <source>
        <dbReference type="ARBA" id="ARBA00022989"/>
    </source>
</evidence>
<gene>
    <name evidence="7" type="ORF">ABID56_001641</name>
</gene>
<feature type="transmembrane region" description="Helical" evidence="5">
    <location>
        <begin position="230"/>
        <end position="256"/>
    </location>
</feature>
<dbReference type="EMBL" id="JBEPMX010000007">
    <property type="protein sequence ID" value="MET3683546.1"/>
    <property type="molecule type" value="Genomic_DNA"/>
</dbReference>
<evidence type="ECO:0000256" key="5">
    <source>
        <dbReference type="SAM" id="Phobius"/>
    </source>
</evidence>
<dbReference type="RefSeq" id="WP_354220110.1">
    <property type="nucleotide sequence ID" value="NZ_JBEPMX010000007.1"/>
</dbReference>
<name>A0ABV2KYA7_9BACI</name>
<dbReference type="Proteomes" id="UP001549167">
    <property type="component" value="Unassembled WGS sequence"/>
</dbReference>
<keyword evidence="2 5" id="KW-0812">Transmembrane</keyword>
<proteinExistence type="predicted"/>
<reference evidence="7 8" key="1">
    <citation type="submission" date="2024-06" db="EMBL/GenBank/DDBJ databases">
        <title>Genomic Encyclopedia of Type Strains, Phase IV (KMG-IV): sequencing the most valuable type-strain genomes for metagenomic binning, comparative biology and taxonomic classification.</title>
        <authorList>
            <person name="Goeker M."/>
        </authorList>
    </citation>
    <scope>NUCLEOTIDE SEQUENCE [LARGE SCALE GENOMIC DNA]</scope>
    <source>
        <strain evidence="7 8">DSM 23520</strain>
    </source>
</reference>